<reference evidence="4" key="1">
    <citation type="journal article" date="2019" name="Int. J. Syst. Evol. Microbiol.">
        <title>The Global Catalogue of Microorganisms (GCM) 10K type strain sequencing project: providing services to taxonomists for standard genome sequencing and annotation.</title>
        <authorList>
            <consortium name="The Broad Institute Genomics Platform"/>
            <consortium name="The Broad Institute Genome Sequencing Center for Infectious Disease"/>
            <person name="Wu L."/>
            <person name="Ma J."/>
        </authorList>
    </citation>
    <scope>NUCLEOTIDE SEQUENCE [LARGE SCALE GENOMIC DNA]</scope>
    <source>
        <strain evidence="4">KCTC 52473</strain>
    </source>
</reference>
<organism evidence="3 4">
    <name type="scientific">Agaribacter flavus</name>
    <dbReference type="NCBI Taxonomy" id="1902781"/>
    <lineage>
        <taxon>Bacteria</taxon>
        <taxon>Pseudomonadati</taxon>
        <taxon>Pseudomonadota</taxon>
        <taxon>Gammaproteobacteria</taxon>
        <taxon>Alteromonadales</taxon>
        <taxon>Alteromonadaceae</taxon>
        <taxon>Agaribacter</taxon>
    </lineage>
</organism>
<feature type="transmembrane region" description="Helical" evidence="1">
    <location>
        <begin position="76"/>
        <end position="100"/>
    </location>
</feature>
<gene>
    <name evidence="3" type="ORF">ACFOHL_04110</name>
</gene>
<keyword evidence="1" id="KW-0812">Transmembrane</keyword>
<feature type="transmembrane region" description="Helical" evidence="1">
    <location>
        <begin position="191"/>
        <end position="209"/>
    </location>
</feature>
<comment type="caution">
    <text evidence="3">The sequence shown here is derived from an EMBL/GenBank/DDBJ whole genome shotgun (WGS) entry which is preliminary data.</text>
</comment>
<accession>A0ABV7FPD5</accession>
<evidence type="ECO:0000313" key="4">
    <source>
        <dbReference type="Proteomes" id="UP001595478"/>
    </source>
</evidence>
<dbReference type="InterPro" id="IPR051311">
    <property type="entry name" value="DedA_domain"/>
</dbReference>
<dbReference type="RefSeq" id="WP_376918918.1">
    <property type="nucleotide sequence ID" value="NZ_JBHRSW010000005.1"/>
</dbReference>
<dbReference type="InterPro" id="IPR032816">
    <property type="entry name" value="VTT_dom"/>
</dbReference>
<feature type="transmembrane region" description="Helical" evidence="1">
    <location>
        <begin position="46"/>
        <end position="64"/>
    </location>
</feature>
<protein>
    <submittedName>
        <fullName evidence="3">TVP38/TMEM64 family protein</fullName>
    </submittedName>
</protein>
<dbReference type="Proteomes" id="UP001595478">
    <property type="component" value="Unassembled WGS sequence"/>
</dbReference>
<feature type="transmembrane region" description="Helical" evidence="1">
    <location>
        <begin position="161"/>
        <end position="179"/>
    </location>
</feature>
<dbReference type="EMBL" id="JBHRSW010000005">
    <property type="protein sequence ID" value="MFC3120790.1"/>
    <property type="molecule type" value="Genomic_DNA"/>
</dbReference>
<dbReference type="PANTHER" id="PTHR42709">
    <property type="entry name" value="ALKALINE PHOSPHATASE LIKE PROTEIN"/>
    <property type="match status" value="1"/>
</dbReference>
<evidence type="ECO:0000256" key="1">
    <source>
        <dbReference type="SAM" id="Phobius"/>
    </source>
</evidence>
<name>A0ABV7FPD5_9ALTE</name>
<proteinExistence type="predicted"/>
<dbReference type="Pfam" id="PF09335">
    <property type="entry name" value="VTT_dom"/>
    <property type="match status" value="1"/>
</dbReference>
<evidence type="ECO:0000259" key="2">
    <source>
        <dbReference type="Pfam" id="PF09335"/>
    </source>
</evidence>
<feature type="domain" description="VTT" evidence="2">
    <location>
        <begin position="65"/>
        <end position="181"/>
    </location>
</feature>
<keyword evidence="1" id="KW-1133">Transmembrane helix</keyword>
<keyword evidence="1" id="KW-0472">Membrane</keyword>
<evidence type="ECO:0000313" key="3">
    <source>
        <dbReference type="EMBL" id="MFC3120790.1"/>
    </source>
</evidence>
<sequence length="216" mass="23503">MKSLLKAMLALALCFASTFVLLNFSGLVTVEKIESWLAHAQTVNPIFVASLVSFLLFIDLFIAMPTLTVMIIGGYFLGWQLGAFSAISGILLAGICGYGLSAKYGDRIIALIIKDPLKRTEVTKTYQQHGPVIILLSRAVPILPEVSACMAGMTKMPFGKFLVFWLISTVPYGLIATYAGSISTLENPKPAILAAVGLTSAAWFGWFMFKQLNRQK</sequence>
<keyword evidence="4" id="KW-1185">Reference proteome</keyword>